<name>A0A2M4D4A2_ANODA</name>
<evidence type="ECO:0000313" key="2">
    <source>
        <dbReference type="EMBL" id="MBW72383.1"/>
    </source>
</evidence>
<dbReference type="AlphaFoldDB" id="A0A2M4D4A2"/>
<dbReference type="EMBL" id="GGFL01008205">
    <property type="protein sequence ID" value="MBW72383.1"/>
    <property type="molecule type" value="Transcribed_RNA"/>
</dbReference>
<accession>A0A2M4D4A2</accession>
<evidence type="ECO:0008006" key="3">
    <source>
        <dbReference type="Google" id="ProtNLM"/>
    </source>
</evidence>
<organism evidence="2">
    <name type="scientific">Anopheles darlingi</name>
    <name type="common">Mosquito</name>
    <dbReference type="NCBI Taxonomy" id="43151"/>
    <lineage>
        <taxon>Eukaryota</taxon>
        <taxon>Metazoa</taxon>
        <taxon>Ecdysozoa</taxon>
        <taxon>Arthropoda</taxon>
        <taxon>Hexapoda</taxon>
        <taxon>Insecta</taxon>
        <taxon>Pterygota</taxon>
        <taxon>Neoptera</taxon>
        <taxon>Endopterygota</taxon>
        <taxon>Diptera</taxon>
        <taxon>Nematocera</taxon>
        <taxon>Culicoidea</taxon>
        <taxon>Culicidae</taxon>
        <taxon>Anophelinae</taxon>
        <taxon>Anopheles</taxon>
    </lineage>
</organism>
<sequence>MALLLLLLLLLLPVAGFGAVFVGTTKPPASVFTTGFGGVNGEVSGGPYTFAFFFMSSGRNLLISVSRGVGGMILTEGLLWARFSSKACFFGFAVSRVVGSFGVLAVAAVGDVAKDCDVGSFVGIVGLRFGMRSDGWLDVGTVTGFGEAVIGEDVGCFESFFCAASGFSSIGTGMTTGCEGFTAGMLVALTIGGGGGGIKADGVVPGNDLETTNGRGESRFGVVGIGLALFVRGFRGFLSNGFSPAGGEIDEREAGVAEDGPVGRKKIGGTMQPRGEFMFSATFCSTMAFISSSESFGFFDRFVLSSGRCAGSLALRFAEGTRVPPFAATIELPLTALLGVDEGDVDVGDDAFLGGSEAALGDCLPAGSFLDSALDSASSESDLIGASWNEFRNWDCSSSNLGAGGEGASGGSIGRGDVALDFGETLGVTSNLSVDVAISGLR</sequence>
<proteinExistence type="predicted"/>
<feature type="chain" id="PRO_5014663104" description="Secreted protein" evidence="1">
    <location>
        <begin position="19"/>
        <end position="442"/>
    </location>
</feature>
<protein>
    <recommendedName>
        <fullName evidence="3">Secreted protein</fullName>
    </recommendedName>
</protein>
<reference evidence="2" key="1">
    <citation type="submission" date="2018-01" db="EMBL/GenBank/DDBJ databases">
        <title>An insight into the sialome of Amazonian anophelines.</title>
        <authorList>
            <person name="Ribeiro J.M."/>
            <person name="Scarpassa V."/>
            <person name="Calvo E."/>
        </authorList>
    </citation>
    <scope>NUCLEOTIDE SEQUENCE</scope>
</reference>
<keyword evidence="1" id="KW-0732">Signal</keyword>
<feature type="signal peptide" evidence="1">
    <location>
        <begin position="1"/>
        <end position="18"/>
    </location>
</feature>
<evidence type="ECO:0000256" key="1">
    <source>
        <dbReference type="SAM" id="SignalP"/>
    </source>
</evidence>